<dbReference type="Pfam" id="PF07729">
    <property type="entry name" value="FCD"/>
    <property type="match status" value="1"/>
</dbReference>
<dbReference type="Gene3D" id="1.20.120.530">
    <property type="entry name" value="GntR ligand-binding domain-like"/>
    <property type="match status" value="1"/>
</dbReference>
<dbReference type="PROSITE" id="PS50949">
    <property type="entry name" value="HTH_GNTR"/>
    <property type="match status" value="1"/>
</dbReference>
<gene>
    <name evidence="5" type="ORF">D806_020830</name>
</gene>
<reference evidence="6" key="2">
    <citation type="submission" date="2018-03" db="EMBL/GenBank/DDBJ databases">
        <authorList>
            <person name="Derbyshire K."/>
            <person name="Gray T.A."/>
            <person name="Champion M."/>
        </authorList>
    </citation>
    <scope>NUCLEOTIDE SEQUENCE [LARGE SCALE GENOMIC DNA]</scope>
    <source>
        <strain evidence="6">MKD8</strain>
    </source>
</reference>
<dbReference type="RefSeq" id="WP_003893474.1">
    <property type="nucleotide sequence ID" value="NZ_CP027541.1"/>
</dbReference>
<keyword evidence="1" id="KW-0805">Transcription regulation</keyword>
<evidence type="ECO:0000256" key="1">
    <source>
        <dbReference type="ARBA" id="ARBA00023015"/>
    </source>
</evidence>
<dbReference type="GO" id="GO:0003700">
    <property type="term" value="F:DNA-binding transcription factor activity"/>
    <property type="evidence" value="ECO:0007669"/>
    <property type="project" value="InterPro"/>
</dbReference>
<feature type="domain" description="HTH gntR-type" evidence="4">
    <location>
        <begin position="13"/>
        <end position="80"/>
    </location>
</feature>
<dbReference type="SUPFAM" id="SSF48008">
    <property type="entry name" value="GntR ligand-binding domain-like"/>
    <property type="match status" value="1"/>
</dbReference>
<proteinExistence type="predicted"/>
<dbReference type="PANTHER" id="PTHR43537">
    <property type="entry name" value="TRANSCRIPTIONAL REGULATOR, GNTR FAMILY"/>
    <property type="match status" value="1"/>
</dbReference>
<dbReference type="SMART" id="SM00345">
    <property type="entry name" value="HTH_GNTR"/>
    <property type="match status" value="1"/>
</dbReference>
<evidence type="ECO:0000256" key="3">
    <source>
        <dbReference type="ARBA" id="ARBA00023163"/>
    </source>
</evidence>
<reference evidence="5 6" key="1">
    <citation type="journal article" date="2013" name="Genome Announc.">
        <title>Draft genome sequence of MKD8, a conjugal recipient Mycobacterium smegmatis strain.</title>
        <authorList>
            <person name="Gray T.A."/>
            <person name="Palumbo M.J."/>
            <person name="Derbyshire K.M."/>
        </authorList>
    </citation>
    <scope>NUCLEOTIDE SEQUENCE [LARGE SCALE GENOMIC DNA]</scope>
    <source>
        <strain evidence="5 6">MKD8</strain>
    </source>
</reference>
<dbReference type="AlphaFoldDB" id="A0A2U9PN53"/>
<dbReference type="Pfam" id="PF00392">
    <property type="entry name" value="GntR"/>
    <property type="match status" value="1"/>
</dbReference>
<evidence type="ECO:0000259" key="4">
    <source>
        <dbReference type="PROSITE" id="PS50949"/>
    </source>
</evidence>
<name>A0A2U9PN53_MYCSE</name>
<dbReference type="Gene3D" id="1.10.10.10">
    <property type="entry name" value="Winged helix-like DNA-binding domain superfamily/Winged helix DNA-binding domain"/>
    <property type="match status" value="1"/>
</dbReference>
<sequence>MDGSGPATISLAQRTSEGVAQILRSEIFTGKLPAGASLPERLIAERLQVSRTPVREALIILQSEGLVEVVPNRGASVRRITNEDVAEIYTLRGLLESHAARLASERATIEQLEAMEDAQTRLRRMHTRGSAADQAMADLAFHTAVSDAAGSPFLATLVGQVLAFTVSFRANYTSPAERSQTALVEHDAIVAAIADRDGELAERLMRDHVASSCAFALAQFDTTG</sequence>
<organism evidence="5 6">
    <name type="scientific">Mycolicibacterium smegmatis (strain MKD8)</name>
    <name type="common">Mycobacterium smegmatis</name>
    <dbReference type="NCBI Taxonomy" id="1214915"/>
    <lineage>
        <taxon>Bacteria</taxon>
        <taxon>Bacillati</taxon>
        <taxon>Actinomycetota</taxon>
        <taxon>Actinomycetes</taxon>
        <taxon>Mycobacteriales</taxon>
        <taxon>Mycobacteriaceae</taxon>
        <taxon>Mycolicibacterium</taxon>
    </lineage>
</organism>
<evidence type="ECO:0000313" key="6">
    <source>
        <dbReference type="Proteomes" id="UP000011200"/>
    </source>
</evidence>
<dbReference type="PRINTS" id="PR00035">
    <property type="entry name" value="HTHGNTR"/>
</dbReference>
<dbReference type="SUPFAM" id="SSF46785">
    <property type="entry name" value="Winged helix' DNA-binding domain"/>
    <property type="match status" value="1"/>
</dbReference>
<dbReference type="GO" id="GO:0003677">
    <property type="term" value="F:DNA binding"/>
    <property type="evidence" value="ECO:0007669"/>
    <property type="project" value="UniProtKB-KW"/>
</dbReference>
<protein>
    <submittedName>
        <fullName evidence="5">Transcriptional regulator, GntR family protein</fullName>
    </submittedName>
</protein>
<dbReference type="InterPro" id="IPR008920">
    <property type="entry name" value="TF_FadR/GntR_C"/>
</dbReference>
<dbReference type="EMBL" id="CP027541">
    <property type="protein sequence ID" value="AWT53065.1"/>
    <property type="molecule type" value="Genomic_DNA"/>
</dbReference>
<dbReference type="CDD" id="cd07377">
    <property type="entry name" value="WHTH_GntR"/>
    <property type="match status" value="1"/>
</dbReference>
<dbReference type="InterPro" id="IPR036390">
    <property type="entry name" value="WH_DNA-bd_sf"/>
</dbReference>
<dbReference type="Proteomes" id="UP000011200">
    <property type="component" value="Chromosome"/>
</dbReference>
<dbReference type="InterPro" id="IPR000524">
    <property type="entry name" value="Tscrpt_reg_HTH_GntR"/>
</dbReference>
<dbReference type="InterPro" id="IPR036388">
    <property type="entry name" value="WH-like_DNA-bd_sf"/>
</dbReference>
<accession>A0A2U9PN53</accession>
<dbReference type="SMART" id="SM00895">
    <property type="entry name" value="FCD"/>
    <property type="match status" value="1"/>
</dbReference>
<dbReference type="InterPro" id="IPR011711">
    <property type="entry name" value="GntR_C"/>
</dbReference>
<keyword evidence="3" id="KW-0804">Transcription</keyword>
<evidence type="ECO:0000313" key="5">
    <source>
        <dbReference type="EMBL" id="AWT53065.1"/>
    </source>
</evidence>
<evidence type="ECO:0000256" key="2">
    <source>
        <dbReference type="ARBA" id="ARBA00023125"/>
    </source>
</evidence>
<dbReference type="PANTHER" id="PTHR43537:SF24">
    <property type="entry name" value="GLUCONATE OPERON TRANSCRIPTIONAL REPRESSOR"/>
    <property type="match status" value="1"/>
</dbReference>
<keyword evidence="2" id="KW-0238">DNA-binding</keyword>